<protein>
    <submittedName>
        <fullName evidence="2">Uncharacterized protein</fullName>
    </submittedName>
</protein>
<feature type="region of interest" description="Disordered" evidence="1">
    <location>
        <begin position="289"/>
        <end position="311"/>
    </location>
</feature>
<evidence type="ECO:0000313" key="2">
    <source>
        <dbReference type="EMBL" id="KAE9082296.1"/>
    </source>
</evidence>
<name>A0A6G0KB89_9STRA</name>
<evidence type="ECO:0000256" key="1">
    <source>
        <dbReference type="SAM" id="MobiDB-lite"/>
    </source>
</evidence>
<dbReference type="AlphaFoldDB" id="A0A6G0KB89"/>
<accession>A0A6G0KB89</accession>
<evidence type="ECO:0000313" key="3">
    <source>
        <dbReference type="Proteomes" id="UP000488956"/>
    </source>
</evidence>
<reference evidence="2 3" key="1">
    <citation type="submission" date="2018-09" db="EMBL/GenBank/DDBJ databases">
        <title>Genomic investigation of the strawberry pathogen Phytophthora fragariae indicates pathogenicity is determined by transcriptional variation in three key races.</title>
        <authorList>
            <person name="Adams T.M."/>
            <person name="Armitage A.D."/>
            <person name="Sobczyk M.K."/>
            <person name="Bates H.J."/>
            <person name="Dunwell J.M."/>
            <person name="Nellist C.F."/>
            <person name="Harrison R.J."/>
        </authorList>
    </citation>
    <scope>NUCLEOTIDE SEQUENCE [LARGE SCALE GENOMIC DNA]</scope>
    <source>
        <strain evidence="2 3">ONT-3</strain>
    </source>
</reference>
<organism evidence="2 3">
    <name type="scientific">Phytophthora fragariae</name>
    <dbReference type="NCBI Taxonomy" id="53985"/>
    <lineage>
        <taxon>Eukaryota</taxon>
        <taxon>Sar</taxon>
        <taxon>Stramenopiles</taxon>
        <taxon>Oomycota</taxon>
        <taxon>Peronosporomycetes</taxon>
        <taxon>Peronosporales</taxon>
        <taxon>Peronosporaceae</taxon>
        <taxon>Phytophthora</taxon>
    </lineage>
</organism>
<dbReference type="EMBL" id="QXFX01001974">
    <property type="protein sequence ID" value="KAE9082296.1"/>
    <property type="molecule type" value="Genomic_DNA"/>
</dbReference>
<proteinExistence type="predicted"/>
<comment type="caution">
    <text evidence="2">The sequence shown here is derived from an EMBL/GenBank/DDBJ whole genome shotgun (WGS) entry which is preliminary data.</text>
</comment>
<dbReference type="Proteomes" id="UP000488956">
    <property type="component" value="Unassembled WGS sequence"/>
</dbReference>
<gene>
    <name evidence="2" type="ORF">PF010_g21638</name>
</gene>
<sequence>MEPALLARNSLWLNAFFQKRRMATSAPSPKAKSLVKNTGTRRPTWIRVTPNASISEFVAESAMQVPTLSLPDQLKVRLTVKTGDPLTACRDKIAPIDFLFQVATGYGGLRGTVEEMFARQLPNVWRPDFDLYLKPSNNAPQRDLSAIQEGERDFKVQLETVWHTARLRKNGQADFRLKHALKSKPPRIADFVCEHAIAAGPATQCYMSVQQARLPEEAPIQTPDDATFRQLQWIDQQEEAMEQENTNQASHGEYQTVRVIFEGVPIPLRMNVADLRLALGLPSYSLRPPYRAPSNNAIPDPEVNMDDIDHR</sequence>